<accession>A0A5Q2RID1</accession>
<dbReference type="RefSeq" id="WP_153758437.1">
    <property type="nucleotide sequence ID" value="NZ_CP045851.1"/>
</dbReference>
<dbReference type="EMBL" id="CP045851">
    <property type="protein sequence ID" value="QGG94331.1"/>
    <property type="molecule type" value="Genomic_DNA"/>
</dbReference>
<dbReference type="InterPro" id="IPR000182">
    <property type="entry name" value="GNAT_dom"/>
</dbReference>
<dbReference type="KEGG" id="atq:GH723_04010"/>
<dbReference type="GO" id="GO:0016747">
    <property type="term" value="F:acyltransferase activity, transferring groups other than amino-acyl groups"/>
    <property type="evidence" value="ECO:0007669"/>
    <property type="project" value="InterPro"/>
</dbReference>
<dbReference type="PANTHER" id="PTHR13170">
    <property type="entry name" value="O-GLCNACASE"/>
    <property type="match status" value="1"/>
</dbReference>
<proteinExistence type="predicted"/>
<evidence type="ECO:0000313" key="3">
    <source>
        <dbReference type="Proteomes" id="UP000334019"/>
    </source>
</evidence>
<dbReference type="Proteomes" id="UP000334019">
    <property type="component" value="Chromosome"/>
</dbReference>
<dbReference type="InterPro" id="IPR016181">
    <property type="entry name" value="Acyl_CoA_acyltransferase"/>
</dbReference>
<dbReference type="InterPro" id="IPR051822">
    <property type="entry name" value="Glycosyl_Hydrolase_84"/>
</dbReference>
<dbReference type="Gene3D" id="3.40.630.30">
    <property type="match status" value="1"/>
</dbReference>
<keyword evidence="2" id="KW-0808">Transferase</keyword>
<keyword evidence="3" id="KW-1185">Reference proteome</keyword>
<organism evidence="2 3">
    <name type="scientific">Actinomarinicola tropica</name>
    <dbReference type="NCBI Taxonomy" id="2789776"/>
    <lineage>
        <taxon>Bacteria</taxon>
        <taxon>Bacillati</taxon>
        <taxon>Actinomycetota</taxon>
        <taxon>Acidimicrobiia</taxon>
        <taxon>Acidimicrobiales</taxon>
        <taxon>Iamiaceae</taxon>
        <taxon>Actinomarinicola</taxon>
    </lineage>
</organism>
<sequence>MDDVRSGPDGERFELRPYRPGDEDALMAVCLGTGASGEDATDVFRLDPRLLSEIYLLPYLALESELATVVADGDDRPVGYVLGALDTAAFEAVAEERWWPALRERFPLGSMPEDAPEAALVRRIHEPGSTAPDVLVDHPSHLHVDLLPVAQGRGLGRRLLQRLFDQLAAAGSTGVHLGVSRANERAIGFYRAMGFVEWPTERSGALTFVRRMSA</sequence>
<feature type="domain" description="N-acetyltransferase" evidence="1">
    <location>
        <begin position="13"/>
        <end position="213"/>
    </location>
</feature>
<evidence type="ECO:0000313" key="2">
    <source>
        <dbReference type="EMBL" id="QGG94331.1"/>
    </source>
</evidence>
<dbReference type="SUPFAM" id="SSF55729">
    <property type="entry name" value="Acyl-CoA N-acyltransferases (Nat)"/>
    <property type="match status" value="1"/>
</dbReference>
<protein>
    <submittedName>
        <fullName evidence="2">GNAT family N-acetyltransferase</fullName>
    </submittedName>
</protein>
<dbReference type="AlphaFoldDB" id="A0A5Q2RID1"/>
<evidence type="ECO:0000259" key="1">
    <source>
        <dbReference type="PROSITE" id="PS51186"/>
    </source>
</evidence>
<dbReference type="PANTHER" id="PTHR13170:SF16">
    <property type="entry name" value="PROTEIN O-GLCNACASE"/>
    <property type="match status" value="1"/>
</dbReference>
<dbReference type="CDD" id="cd04301">
    <property type="entry name" value="NAT_SF"/>
    <property type="match status" value="1"/>
</dbReference>
<gene>
    <name evidence="2" type="ORF">GH723_04010</name>
</gene>
<name>A0A5Q2RID1_9ACTN</name>
<dbReference type="PROSITE" id="PS51186">
    <property type="entry name" value="GNAT"/>
    <property type="match status" value="1"/>
</dbReference>
<reference evidence="2 3" key="1">
    <citation type="submission" date="2019-11" db="EMBL/GenBank/DDBJ databases">
        <authorList>
            <person name="He Y."/>
        </authorList>
    </citation>
    <scope>NUCLEOTIDE SEQUENCE [LARGE SCALE GENOMIC DNA]</scope>
    <source>
        <strain evidence="2 3">SCSIO 58843</strain>
    </source>
</reference>
<dbReference type="Pfam" id="PF00583">
    <property type="entry name" value="Acetyltransf_1"/>
    <property type="match status" value="1"/>
</dbReference>